<dbReference type="PANTHER" id="PTHR30204:SF98">
    <property type="entry name" value="HTH-TYPE TRANSCRIPTIONAL REGULATOR ADHR"/>
    <property type="match status" value="1"/>
</dbReference>
<gene>
    <name evidence="3" type="ORF">HNR73_003159</name>
</gene>
<dbReference type="CDD" id="cd01109">
    <property type="entry name" value="HTH_YyaN"/>
    <property type="match status" value="1"/>
</dbReference>
<dbReference type="EMBL" id="JACHGT010000006">
    <property type="protein sequence ID" value="MBB6035302.1"/>
    <property type="molecule type" value="Genomic_DNA"/>
</dbReference>
<dbReference type="SMART" id="SM00422">
    <property type="entry name" value="HTH_MERR"/>
    <property type="match status" value="1"/>
</dbReference>
<dbReference type="InterPro" id="IPR009061">
    <property type="entry name" value="DNA-bd_dom_put_sf"/>
</dbReference>
<dbReference type="InterPro" id="IPR047057">
    <property type="entry name" value="MerR_fam"/>
</dbReference>
<evidence type="ECO:0000313" key="4">
    <source>
        <dbReference type="Proteomes" id="UP000548476"/>
    </source>
</evidence>
<evidence type="ECO:0000313" key="3">
    <source>
        <dbReference type="EMBL" id="MBB6035302.1"/>
    </source>
</evidence>
<dbReference type="RefSeq" id="WP_184788149.1">
    <property type="nucleotide sequence ID" value="NZ_BONT01000004.1"/>
</dbReference>
<keyword evidence="4" id="KW-1185">Reference proteome</keyword>
<dbReference type="AlphaFoldDB" id="A0A841FP20"/>
<dbReference type="SUPFAM" id="SSF46955">
    <property type="entry name" value="Putative DNA-binding domain"/>
    <property type="match status" value="1"/>
</dbReference>
<evidence type="ECO:0000259" key="2">
    <source>
        <dbReference type="PROSITE" id="PS50937"/>
    </source>
</evidence>
<proteinExistence type="predicted"/>
<name>A0A841FP20_9ACTN</name>
<dbReference type="GO" id="GO:0003700">
    <property type="term" value="F:DNA-binding transcription factor activity"/>
    <property type="evidence" value="ECO:0007669"/>
    <property type="project" value="InterPro"/>
</dbReference>
<evidence type="ECO:0000256" key="1">
    <source>
        <dbReference type="ARBA" id="ARBA00023125"/>
    </source>
</evidence>
<dbReference type="Pfam" id="PF13411">
    <property type="entry name" value="MerR_1"/>
    <property type="match status" value="1"/>
</dbReference>
<dbReference type="GO" id="GO:0003677">
    <property type="term" value="F:DNA binding"/>
    <property type="evidence" value="ECO:0007669"/>
    <property type="project" value="UniProtKB-KW"/>
</dbReference>
<dbReference type="PROSITE" id="PS50937">
    <property type="entry name" value="HTH_MERR_2"/>
    <property type="match status" value="1"/>
</dbReference>
<organism evidence="3 4">
    <name type="scientific">Phytomonospora endophytica</name>
    <dbReference type="NCBI Taxonomy" id="714109"/>
    <lineage>
        <taxon>Bacteria</taxon>
        <taxon>Bacillati</taxon>
        <taxon>Actinomycetota</taxon>
        <taxon>Actinomycetes</taxon>
        <taxon>Micromonosporales</taxon>
        <taxon>Micromonosporaceae</taxon>
        <taxon>Phytomonospora</taxon>
    </lineage>
</organism>
<accession>A0A841FP20</accession>
<dbReference type="InterPro" id="IPR000551">
    <property type="entry name" value="MerR-type_HTH_dom"/>
</dbReference>
<protein>
    <submittedName>
        <fullName evidence="3">DNA-binding transcriptional MerR regulator</fullName>
    </submittedName>
</protein>
<dbReference type="PANTHER" id="PTHR30204">
    <property type="entry name" value="REDOX-CYCLING DRUG-SENSING TRANSCRIPTIONAL ACTIVATOR SOXR"/>
    <property type="match status" value="1"/>
</dbReference>
<dbReference type="Gene3D" id="1.10.1660.10">
    <property type="match status" value="1"/>
</dbReference>
<comment type="caution">
    <text evidence="3">The sequence shown here is derived from an EMBL/GenBank/DDBJ whole genome shotgun (WGS) entry which is preliminary data.</text>
</comment>
<feature type="domain" description="HTH merR-type" evidence="2">
    <location>
        <begin position="3"/>
        <end position="73"/>
    </location>
</feature>
<keyword evidence="1 3" id="KW-0238">DNA-binding</keyword>
<dbReference type="Proteomes" id="UP000548476">
    <property type="component" value="Unassembled WGS sequence"/>
</dbReference>
<sequence>MSRLSIGAVAEATGLSVYALRYFEHEGLFPRDIPRDTGGRRVYGQPDVDWLLLCNRLRESGMPIAVIKRFVDLVREGAGNEADRLALLRQHEADVRAKIDELHACLTVIHRKVVSYEKHFAEGTATGLWETS</sequence>
<reference evidence="3 4" key="1">
    <citation type="submission" date="2020-08" db="EMBL/GenBank/DDBJ databases">
        <title>Genomic Encyclopedia of Type Strains, Phase IV (KMG-IV): sequencing the most valuable type-strain genomes for metagenomic binning, comparative biology and taxonomic classification.</title>
        <authorList>
            <person name="Goeker M."/>
        </authorList>
    </citation>
    <scope>NUCLEOTIDE SEQUENCE [LARGE SCALE GENOMIC DNA]</scope>
    <source>
        <strain evidence="3 4">YIM 65646</strain>
    </source>
</reference>